<organism evidence="6 7">
    <name type="scientific">Psychrilyobacter piezotolerans</name>
    <dbReference type="NCBI Taxonomy" id="2293438"/>
    <lineage>
        <taxon>Bacteria</taxon>
        <taxon>Fusobacteriati</taxon>
        <taxon>Fusobacteriota</taxon>
        <taxon>Fusobacteriia</taxon>
        <taxon>Fusobacteriales</taxon>
        <taxon>Fusobacteriaceae</taxon>
        <taxon>Psychrilyobacter</taxon>
    </lineage>
</organism>
<dbReference type="RefSeq" id="WP_114642325.1">
    <property type="nucleotide sequence ID" value="NZ_JAACIO010000013.1"/>
</dbReference>
<evidence type="ECO:0000313" key="6">
    <source>
        <dbReference type="EMBL" id="REI41154.1"/>
    </source>
</evidence>
<comment type="caution">
    <text evidence="6">The sequence shown here is derived from an EMBL/GenBank/DDBJ whole genome shotgun (WGS) entry which is preliminary data.</text>
</comment>
<evidence type="ECO:0000256" key="4">
    <source>
        <dbReference type="RuleBase" id="RU003744"/>
    </source>
</evidence>
<dbReference type="PANTHER" id="PTHR35936:SF19">
    <property type="entry name" value="AMINO-ACID-BINDING PROTEIN YXEM-RELATED"/>
    <property type="match status" value="1"/>
</dbReference>
<evidence type="ECO:0000313" key="7">
    <source>
        <dbReference type="Proteomes" id="UP000263486"/>
    </source>
</evidence>
<keyword evidence="7" id="KW-1185">Reference proteome</keyword>
<evidence type="ECO:0000256" key="2">
    <source>
        <dbReference type="ARBA" id="ARBA00010333"/>
    </source>
</evidence>
<dbReference type="Gene3D" id="3.40.190.10">
    <property type="entry name" value="Periplasmic binding protein-like II"/>
    <property type="match status" value="2"/>
</dbReference>
<accession>A0ABX9KGS2</accession>
<name>A0ABX9KGS2_9FUSO</name>
<dbReference type="SUPFAM" id="SSF53850">
    <property type="entry name" value="Periplasmic binding protein-like II"/>
    <property type="match status" value="1"/>
</dbReference>
<dbReference type="EMBL" id="QUAJ01000012">
    <property type="protein sequence ID" value="REI41154.1"/>
    <property type="molecule type" value="Genomic_DNA"/>
</dbReference>
<comment type="similarity">
    <text evidence="2 4">Belongs to the bacterial solute-binding protein 3 family.</text>
</comment>
<dbReference type="InterPro" id="IPR018313">
    <property type="entry name" value="SBP_3_CS"/>
</dbReference>
<comment type="subcellular location">
    <subcellularLocation>
        <location evidence="1">Cell envelope</location>
    </subcellularLocation>
</comment>
<evidence type="ECO:0000256" key="3">
    <source>
        <dbReference type="ARBA" id="ARBA00022729"/>
    </source>
</evidence>
<protein>
    <submittedName>
        <fullName evidence="6">Amino acid ABC transporter substrate-binding protein</fullName>
    </submittedName>
</protein>
<dbReference type="CDD" id="cd13709">
    <property type="entry name" value="PBP2_YxeM"/>
    <property type="match status" value="1"/>
</dbReference>
<dbReference type="SMART" id="SM00062">
    <property type="entry name" value="PBPb"/>
    <property type="match status" value="1"/>
</dbReference>
<feature type="domain" description="Solute-binding protein family 3/N-terminal" evidence="5">
    <location>
        <begin position="29"/>
        <end position="252"/>
    </location>
</feature>
<proteinExistence type="inferred from homology"/>
<dbReference type="PANTHER" id="PTHR35936">
    <property type="entry name" value="MEMBRANE-BOUND LYTIC MUREIN TRANSGLYCOSYLASE F"/>
    <property type="match status" value="1"/>
</dbReference>
<sequence length="256" mass="28755">MNKIKMLLLGILLGTLFIACGKEGSKKEVIRVGTSGGYFPFTYTENDELKGFDIDVWNEIGKRLGKEVEFKQAKFSGLFGMLDTGKIDTISNQITITDKRLEKYDFSVPYVYSGAQFFVAKGNPKGIKGIEDLAGRKVATEVGTNYEEIVRELSAKIDFETVVYNSGSLVKDVELGRVDTFMMDKVSIIELIKKNDLQIELLDKPAKYIANAFPFVKKEKNQKVMTEVNEALSEMRKDGTLIEISNKYFGMDITSN</sequence>
<evidence type="ECO:0000259" key="5">
    <source>
        <dbReference type="SMART" id="SM00062"/>
    </source>
</evidence>
<dbReference type="InterPro" id="IPR001638">
    <property type="entry name" value="Solute-binding_3/MltF_N"/>
</dbReference>
<gene>
    <name evidence="6" type="ORF">DYH56_07995</name>
</gene>
<dbReference type="PROSITE" id="PS51257">
    <property type="entry name" value="PROKAR_LIPOPROTEIN"/>
    <property type="match status" value="1"/>
</dbReference>
<dbReference type="PROSITE" id="PS01039">
    <property type="entry name" value="SBP_BACTERIAL_3"/>
    <property type="match status" value="1"/>
</dbReference>
<dbReference type="Pfam" id="PF00497">
    <property type="entry name" value="SBP_bac_3"/>
    <property type="match status" value="1"/>
</dbReference>
<keyword evidence="3" id="KW-0732">Signal</keyword>
<evidence type="ECO:0000256" key="1">
    <source>
        <dbReference type="ARBA" id="ARBA00004196"/>
    </source>
</evidence>
<reference evidence="6 7" key="1">
    <citation type="submission" date="2018-08" db="EMBL/GenBank/DDBJ databases">
        <title>Draft genome sequence of Psychrilyobacter sp. strain SD5 isolated from Black Sea water.</title>
        <authorList>
            <person name="Yadav S."/>
            <person name="Villanueva L."/>
            <person name="Damste J.S.S."/>
        </authorList>
    </citation>
    <scope>NUCLEOTIDE SEQUENCE [LARGE SCALE GENOMIC DNA]</scope>
    <source>
        <strain evidence="6 7">SD5</strain>
    </source>
</reference>
<dbReference type="Proteomes" id="UP000263486">
    <property type="component" value="Unassembled WGS sequence"/>
</dbReference>